<comment type="caution">
    <text evidence="1">The sequence shown here is derived from an EMBL/GenBank/DDBJ whole genome shotgun (WGS) entry which is preliminary data.</text>
</comment>
<dbReference type="EMBL" id="JACAZI010000007">
    <property type="protein sequence ID" value="KAF7356530.1"/>
    <property type="molecule type" value="Genomic_DNA"/>
</dbReference>
<organism evidence="1 2">
    <name type="scientific">Mycena venus</name>
    <dbReference type="NCBI Taxonomy" id="2733690"/>
    <lineage>
        <taxon>Eukaryota</taxon>
        <taxon>Fungi</taxon>
        <taxon>Dikarya</taxon>
        <taxon>Basidiomycota</taxon>
        <taxon>Agaricomycotina</taxon>
        <taxon>Agaricomycetes</taxon>
        <taxon>Agaricomycetidae</taxon>
        <taxon>Agaricales</taxon>
        <taxon>Marasmiineae</taxon>
        <taxon>Mycenaceae</taxon>
        <taxon>Mycena</taxon>
    </lineage>
</organism>
<dbReference type="AlphaFoldDB" id="A0A8H7D009"/>
<gene>
    <name evidence="1" type="ORF">MVEN_00986600</name>
</gene>
<dbReference type="PANTHER" id="PTHR36578">
    <property type="entry name" value="CHROMOSOME 15, WHOLE GENOME SHOTGUN SEQUENCE"/>
    <property type="match status" value="1"/>
</dbReference>
<name>A0A8H7D009_9AGAR</name>
<protein>
    <submittedName>
        <fullName evidence="1">Fruit-body specific protein a</fullName>
    </submittedName>
</protein>
<dbReference type="OrthoDB" id="271448at2759"/>
<proteinExistence type="predicted"/>
<accession>A0A8H7D009</accession>
<reference evidence="1" key="1">
    <citation type="submission" date="2020-05" db="EMBL/GenBank/DDBJ databases">
        <title>Mycena genomes resolve the evolution of fungal bioluminescence.</title>
        <authorList>
            <person name="Tsai I.J."/>
        </authorList>
    </citation>
    <scope>NUCLEOTIDE SEQUENCE</scope>
    <source>
        <strain evidence="1">CCC161011</strain>
    </source>
</reference>
<dbReference type="Proteomes" id="UP000620124">
    <property type="component" value="Unassembled WGS sequence"/>
</dbReference>
<dbReference type="PANTHER" id="PTHR36578:SF1">
    <property type="entry name" value="APPLE DOMAIN-CONTAINING PROTEIN"/>
    <property type="match status" value="1"/>
</dbReference>
<evidence type="ECO:0000313" key="2">
    <source>
        <dbReference type="Proteomes" id="UP000620124"/>
    </source>
</evidence>
<evidence type="ECO:0000313" key="1">
    <source>
        <dbReference type="EMBL" id="KAF7356530.1"/>
    </source>
</evidence>
<sequence>MCVWNPQKIALDVPGNLTDASTIVDTARAIDQIRGAPTDVSDTPPGRPQAPTMVTALDGVIMLSNISNSNSTNVPNGVGRRDSSDYELVFEGVVEKDAPIEGTAYLTYTLVSNSSYEDGLAECLDFCTNTDGCVFCNLYYELRNPLLDLQKSNLKCVVFGDVHTADEKTDYWNRQLSVQPNETISIVNSSGYASLASTELAAPEGYELVFGPISAANNAPGYMGFAFLDKYDESACAKLCDLREPDLVGGACKFFNIWRAVVYGKPKTYTCAMYYAPTDASTAENAGQGSLSVTLSRGYRRISHIADGGFEEYTCANDDGFCFDEKAPGWVGTSPAGGNDDATVFHYAPYAHMGASVGLLGCAFGRDPYPGTLTPAMLGKLLPGREYVVQFFHSSAYSGQELEGPSFVEVLWNGKVAGSVHVGYSPWRYFEFTVKALGGGNDTLQFKGGMAPAYDFIDDVYLFLLS</sequence>
<keyword evidence="2" id="KW-1185">Reference proteome</keyword>